<evidence type="ECO:0000256" key="1">
    <source>
        <dbReference type="SAM" id="MobiDB-lite"/>
    </source>
</evidence>
<proteinExistence type="predicted"/>
<feature type="transmembrane region" description="Helical" evidence="2">
    <location>
        <begin position="106"/>
        <end position="123"/>
    </location>
</feature>
<feature type="transmembrane region" description="Helical" evidence="2">
    <location>
        <begin position="187"/>
        <end position="209"/>
    </location>
</feature>
<dbReference type="Proteomes" id="UP001596545">
    <property type="component" value="Unassembled WGS sequence"/>
</dbReference>
<feature type="region of interest" description="Disordered" evidence="1">
    <location>
        <begin position="331"/>
        <end position="374"/>
    </location>
</feature>
<keyword evidence="2" id="KW-1133">Transmembrane helix</keyword>
<evidence type="ECO:0000313" key="3">
    <source>
        <dbReference type="EMBL" id="MFC7324163.1"/>
    </source>
</evidence>
<feature type="compositionally biased region" description="Low complexity" evidence="1">
    <location>
        <begin position="338"/>
        <end position="354"/>
    </location>
</feature>
<evidence type="ECO:0000313" key="4">
    <source>
        <dbReference type="Proteomes" id="UP001596545"/>
    </source>
</evidence>
<evidence type="ECO:0000256" key="2">
    <source>
        <dbReference type="SAM" id="Phobius"/>
    </source>
</evidence>
<gene>
    <name evidence="3" type="ORF">ACFQMF_06155</name>
</gene>
<feature type="transmembrane region" description="Helical" evidence="2">
    <location>
        <begin position="162"/>
        <end position="181"/>
    </location>
</feature>
<keyword evidence="2" id="KW-0812">Transmembrane</keyword>
<dbReference type="RefSeq" id="WP_256408436.1">
    <property type="nucleotide sequence ID" value="NZ_JANHDN010000003.1"/>
</dbReference>
<organism evidence="3 4">
    <name type="scientific">Halorubrum rutilum</name>
    <dbReference type="NCBI Taxonomy" id="1364933"/>
    <lineage>
        <taxon>Archaea</taxon>
        <taxon>Methanobacteriati</taxon>
        <taxon>Methanobacteriota</taxon>
        <taxon>Stenosarchaea group</taxon>
        <taxon>Halobacteria</taxon>
        <taxon>Halobacteriales</taxon>
        <taxon>Haloferacaceae</taxon>
        <taxon>Halorubrum</taxon>
    </lineage>
</organism>
<evidence type="ECO:0008006" key="5">
    <source>
        <dbReference type="Google" id="ProtNLM"/>
    </source>
</evidence>
<feature type="transmembrane region" description="Helical" evidence="2">
    <location>
        <begin position="254"/>
        <end position="275"/>
    </location>
</feature>
<keyword evidence="4" id="KW-1185">Reference proteome</keyword>
<name>A0ABD6AJM8_9EURY</name>
<feature type="transmembrane region" description="Helical" evidence="2">
    <location>
        <begin position="68"/>
        <end position="86"/>
    </location>
</feature>
<accession>A0ABD6AJM8</accession>
<sequence>MSGISLTDVGYQWFIEITEQITEWFIEGTTNGYRDLTEALFGTPVPESTNSLPLGAPQNVPWTRLHEALVAGEVTLVAFLILVLCIQARNTLQIFNLSDPIRARQVRRSAWTGGILIATWYWIAVTTLYLVDGFAIALVPDIGVVVEPMIDFLDTTLSNPLLGLLLTFVGALAMWTLQALLFLRELLLYVFVYAMPIALAVGYGGLPVISGAAMRIAVKFIPLAVMPLPVALLFRGYDLLFGGGSIPVTTNNAFFGYLVAVSLPVLSVWIIWKLFAYTTPRLVRTVRRATGLTVTAGAVAGAAAVAGPWAGATAARWGPTAAIGQTVAHRLGRDDANTESSPESTPTDTTPTPTVRSHEGGMPSYRRTENEPRP</sequence>
<protein>
    <recommendedName>
        <fullName evidence="5">Type IV secretion system protein TrbL</fullName>
    </recommendedName>
</protein>
<dbReference type="AlphaFoldDB" id="A0ABD6AJM8"/>
<dbReference type="InterPro" id="IPR045782">
    <property type="entry name" value="TrbL_3"/>
</dbReference>
<dbReference type="Pfam" id="PF19590">
    <property type="entry name" value="TrbL_3"/>
    <property type="match status" value="1"/>
</dbReference>
<dbReference type="EMBL" id="JBHTBL010000004">
    <property type="protein sequence ID" value="MFC7324163.1"/>
    <property type="molecule type" value="Genomic_DNA"/>
</dbReference>
<keyword evidence="2" id="KW-0472">Membrane</keyword>
<reference evidence="3 4" key="1">
    <citation type="journal article" date="2019" name="Int. J. Syst. Evol. Microbiol.">
        <title>The Global Catalogue of Microorganisms (GCM) 10K type strain sequencing project: providing services to taxonomists for standard genome sequencing and annotation.</title>
        <authorList>
            <consortium name="The Broad Institute Genomics Platform"/>
            <consortium name="The Broad Institute Genome Sequencing Center for Infectious Disease"/>
            <person name="Wu L."/>
            <person name="Ma J."/>
        </authorList>
    </citation>
    <scope>NUCLEOTIDE SEQUENCE [LARGE SCALE GENOMIC DNA]</scope>
    <source>
        <strain evidence="3 4">CGMCC 1.12554</strain>
    </source>
</reference>
<comment type="caution">
    <text evidence="3">The sequence shown here is derived from an EMBL/GenBank/DDBJ whole genome shotgun (WGS) entry which is preliminary data.</text>
</comment>
<feature type="transmembrane region" description="Helical" evidence="2">
    <location>
        <begin position="216"/>
        <end position="234"/>
    </location>
</feature>